<feature type="transmembrane region" description="Helical" evidence="9">
    <location>
        <begin position="56"/>
        <end position="74"/>
    </location>
</feature>
<name>A0AAC9NTV8_9ALTE</name>
<keyword evidence="6 9" id="KW-1133">Transmembrane helix</keyword>
<keyword evidence="5 9" id="KW-0812">Transmembrane</keyword>
<dbReference type="InterPro" id="IPR038770">
    <property type="entry name" value="Na+/solute_symporter_sf"/>
</dbReference>
<dbReference type="RefSeq" id="WP_071960928.1">
    <property type="nucleotide sequence ID" value="NZ_CP018025.1"/>
</dbReference>
<dbReference type="PANTHER" id="PTHR42751">
    <property type="entry name" value="SODIUM/HYDROGEN EXCHANGER FAMILY/TRKA DOMAIN PROTEIN"/>
    <property type="match status" value="1"/>
</dbReference>
<evidence type="ECO:0000256" key="5">
    <source>
        <dbReference type="ARBA" id="ARBA00022692"/>
    </source>
</evidence>
<feature type="transmembrane region" description="Helical" evidence="9">
    <location>
        <begin position="86"/>
        <end position="107"/>
    </location>
</feature>
<dbReference type="SUPFAM" id="SSF51735">
    <property type="entry name" value="NAD(P)-binding Rossmann-fold domains"/>
    <property type="match status" value="1"/>
</dbReference>
<evidence type="ECO:0000259" key="11">
    <source>
        <dbReference type="Pfam" id="PF02254"/>
    </source>
</evidence>
<keyword evidence="8 9" id="KW-0472">Membrane</keyword>
<evidence type="ECO:0000256" key="8">
    <source>
        <dbReference type="ARBA" id="ARBA00023136"/>
    </source>
</evidence>
<evidence type="ECO:0000256" key="1">
    <source>
        <dbReference type="ARBA" id="ARBA00004141"/>
    </source>
</evidence>
<feature type="transmembrane region" description="Helical" evidence="9">
    <location>
        <begin position="143"/>
        <end position="161"/>
    </location>
</feature>
<evidence type="ECO:0008006" key="14">
    <source>
        <dbReference type="Google" id="ProtNLM"/>
    </source>
</evidence>
<dbReference type="GO" id="GO:0016020">
    <property type="term" value="C:membrane"/>
    <property type="evidence" value="ECO:0007669"/>
    <property type="project" value="UniProtKB-SubCell"/>
</dbReference>
<gene>
    <name evidence="12" type="ORF">BM524_20625</name>
</gene>
<dbReference type="Proteomes" id="UP000182101">
    <property type="component" value="Plasmid pAMCP48-600"/>
</dbReference>
<accession>A0AAC9NTV8</accession>
<dbReference type="GO" id="GO:0015297">
    <property type="term" value="F:antiporter activity"/>
    <property type="evidence" value="ECO:0007669"/>
    <property type="project" value="UniProtKB-KW"/>
</dbReference>
<feature type="transmembrane region" description="Helical" evidence="9">
    <location>
        <begin position="167"/>
        <end position="184"/>
    </location>
</feature>
<comment type="subcellular location">
    <subcellularLocation>
        <location evidence="1">Membrane</location>
        <topology evidence="1">Multi-pass membrane protein</topology>
    </subcellularLocation>
</comment>
<dbReference type="Pfam" id="PF02254">
    <property type="entry name" value="TrkA_N"/>
    <property type="match status" value="1"/>
</dbReference>
<feature type="transmembrane region" description="Helical" evidence="9">
    <location>
        <begin position="191"/>
        <end position="208"/>
    </location>
</feature>
<keyword evidence="12" id="KW-0614">Plasmid</keyword>
<evidence type="ECO:0000256" key="2">
    <source>
        <dbReference type="ARBA" id="ARBA00005551"/>
    </source>
</evidence>
<evidence type="ECO:0000313" key="12">
    <source>
        <dbReference type="EMBL" id="APD92314.1"/>
    </source>
</evidence>
<feature type="transmembrane region" description="Helical" evidence="9">
    <location>
        <begin position="246"/>
        <end position="266"/>
    </location>
</feature>
<dbReference type="PANTHER" id="PTHR42751:SF1">
    <property type="entry name" value="CATION_PROTON ANTIPORTER YBAL-RELATED"/>
    <property type="match status" value="1"/>
</dbReference>
<geneLocation type="plasmid" evidence="13">
    <name>pamcp48-600</name>
</geneLocation>
<evidence type="ECO:0000256" key="9">
    <source>
        <dbReference type="SAM" id="Phobius"/>
    </source>
</evidence>
<reference evidence="12 13" key="1">
    <citation type="submission" date="2016-11" db="EMBL/GenBank/DDBJ databases">
        <title>Networking in microbes: conjugative elements and plasmids in the genus Alteromonas.</title>
        <authorList>
            <person name="Lopez-Perez M."/>
            <person name="Ramon-Marco N."/>
            <person name="Rodriguez-Valera F."/>
        </authorList>
    </citation>
    <scope>NUCLEOTIDE SEQUENCE [LARGE SCALE GENOMIC DNA]</scope>
    <source>
        <strain evidence="12 13">CP48</strain>
        <plasmid evidence="13">pamcp48-600</plasmid>
    </source>
</reference>
<evidence type="ECO:0000313" key="13">
    <source>
        <dbReference type="Proteomes" id="UP000182101"/>
    </source>
</evidence>
<evidence type="ECO:0000256" key="4">
    <source>
        <dbReference type="ARBA" id="ARBA00022449"/>
    </source>
</evidence>
<dbReference type="InterPro" id="IPR006153">
    <property type="entry name" value="Cation/H_exchanger_TM"/>
</dbReference>
<keyword evidence="7" id="KW-0406">Ion transport</keyword>
<dbReference type="Gene3D" id="1.20.1530.20">
    <property type="match status" value="1"/>
</dbReference>
<keyword evidence="4" id="KW-0050">Antiport</keyword>
<dbReference type="GO" id="GO:0006813">
    <property type="term" value="P:potassium ion transport"/>
    <property type="evidence" value="ECO:0007669"/>
    <property type="project" value="InterPro"/>
</dbReference>
<evidence type="ECO:0000259" key="10">
    <source>
        <dbReference type="Pfam" id="PF00999"/>
    </source>
</evidence>
<proteinExistence type="inferred from homology"/>
<dbReference type="Pfam" id="PF00999">
    <property type="entry name" value="Na_H_Exchanger"/>
    <property type="match status" value="1"/>
</dbReference>
<dbReference type="AlphaFoldDB" id="A0AAC9NTV8"/>
<dbReference type="GO" id="GO:1902600">
    <property type="term" value="P:proton transmembrane transport"/>
    <property type="evidence" value="ECO:0007669"/>
    <property type="project" value="InterPro"/>
</dbReference>
<dbReference type="InterPro" id="IPR003148">
    <property type="entry name" value="RCK_N"/>
</dbReference>
<feature type="domain" description="RCK N-terminal" evidence="11">
    <location>
        <begin position="383"/>
        <end position="496"/>
    </location>
</feature>
<organism evidence="12 13">
    <name type="scientific">Alteromonas mediterranea</name>
    <dbReference type="NCBI Taxonomy" id="314275"/>
    <lineage>
        <taxon>Bacteria</taxon>
        <taxon>Pseudomonadati</taxon>
        <taxon>Pseudomonadota</taxon>
        <taxon>Gammaproteobacteria</taxon>
        <taxon>Alteromonadales</taxon>
        <taxon>Alteromonadaceae</taxon>
        <taxon>Alteromonas/Salinimonas group</taxon>
        <taxon>Alteromonas</taxon>
    </lineage>
</organism>
<dbReference type="Gene3D" id="3.40.50.720">
    <property type="entry name" value="NAD(P)-binding Rossmann-like Domain"/>
    <property type="match status" value="1"/>
</dbReference>
<protein>
    <recommendedName>
        <fullName evidence="14">RCK N-terminal domain-containing protein</fullName>
    </recommendedName>
</protein>
<evidence type="ECO:0000256" key="6">
    <source>
        <dbReference type="ARBA" id="ARBA00022989"/>
    </source>
</evidence>
<dbReference type="InterPro" id="IPR036291">
    <property type="entry name" value="NAD(P)-bd_dom_sf"/>
</dbReference>
<evidence type="ECO:0000256" key="7">
    <source>
        <dbReference type="ARBA" id="ARBA00023065"/>
    </source>
</evidence>
<feature type="transmembrane region" description="Helical" evidence="9">
    <location>
        <begin position="272"/>
        <end position="296"/>
    </location>
</feature>
<feature type="transmembrane region" description="Helical" evidence="9">
    <location>
        <begin position="113"/>
        <end position="131"/>
    </location>
</feature>
<keyword evidence="3" id="KW-0813">Transport</keyword>
<feature type="domain" description="Cation/H+ exchanger transmembrane" evidence="10">
    <location>
        <begin position="10"/>
        <end position="327"/>
    </location>
</feature>
<evidence type="ECO:0000256" key="3">
    <source>
        <dbReference type="ARBA" id="ARBA00022448"/>
    </source>
</evidence>
<sequence>MESVVLWIGSAFIFGFLAQRIGLPPLIGYLMTGFGLTYASQNYGYTLSGETALREISHIGILVLLFTVGLKLKVRQVFKLEVFGTSVLHMLLSALFYAAVIHFVFSWDLSTSLLLASLLAFSSTVLAANSLEERQELRAFHGRMAIGILIVQDLGAMALISITSGEVPNAAAFGVIVLFALRPLFHKLLDWSGHGGMLILLGLALAVIGGETLFHHAMGLSAELGALIMGAMCAKHPKCGEMYESLWSLKELLLVAFFMTIGLNGLPTWYDVQFALVVVALLPIQALVFYFLLIAFKLKSRTAFLTTIALTNFSEFGLIVAAKVMPEWTVPLALAVTLSFIIAAPLNKHAHALFDHVESFLKRFERQCHHPDEVPVTLGDTNILIVGLGQIGRAAFKAANEEHRDKVVLGIDSDAQKVAQLKNKHGYNVTFADAEHASFWRALDTSKLDSVVLTCEYDAAIIAIANLRRHGFTGNIIAHSRYEDQARKMELAGANHSHMTLHEAGKGLLSHV</sequence>
<comment type="similarity">
    <text evidence="2">Belongs to the monovalent cation:proton antiporter 2 (CPA2) transporter (TC 2.A.37) family.</text>
</comment>
<dbReference type="EMBL" id="CP018025">
    <property type="protein sequence ID" value="APD92314.1"/>
    <property type="molecule type" value="Genomic_DNA"/>
</dbReference>